<dbReference type="AlphaFoldDB" id="A0A1B6C9Z2"/>
<sequence>MSRYDGKEIKIPSVELLSKPSGLNKIIIPHREQNFSTTDSASLFGADSIDINKNKKDLNTRVPELSLKKMGFGQDSTIDWSTLELPVKTDLHKLIHYRITNYLNPDIIIKIGNNEFKCHLLVLQCYSGLFNEQPVSRMEIPENKISKNAFMNIYAWMLNEDSDCYNLLNRDNILEIFMAARYLKVKELEEQCWAFIDNEDLFSEDKAFMLYLDARKHSNVTIMELMVPRIQKFFLVLVSSKDFLELAVEEICLFLSSNYICINGEIEVFMCGVRWLMHDWDTRSQYLVSVMRCIRFGLIAPWQLVDITRNPKSEEFLIITKDPKVSKMIEDGLAFAIIKYRGGQGCGDYNNCTDAFGLPEPPGRNWTGTEKNYYCYQDFLDDLESLKEMHKLERKQLKCPNAGKS</sequence>
<dbReference type="Gene3D" id="1.25.40.420">
    <property type="match status" value="1"/>
</dbReference>
<protein>
    <recommendedName>
        <fullName evidence="5">BTB domain-containing protein</fullName>
    </recommendedName>
</protein>
<feature type="domain" description="BTB" evidence="1">
    <location>
        <begin position="105"/>
        <end position="200"/>
    </location>
</feature>
<reference evidence="3" key="1">
    <citation type="submission" date="2015-12" db="EMBL/GenBank/DDBJ databases">
        <title>De novo transcriptome assembly of four potential Pierce s Disease insect vectors from Arizona vineyards.</title>
        <authorList>
            <person name="Tassone E.E."/>
        </authorList>
    </citation>
    <scope>NUCLEOTIDE SEQUENCE</scope>
</reference>
<evidence type="ECO:0008006" key="5">
    <source>
        <dbReference type="Google" id="ProtNLM"/>
    </source>
</evidence>
<feature type="domain" description="BACK" evidence="2">
    <location>
        <begin position="207"/>
        <end position="308"/>
    </location>
</feature>
<dbReference type="Pfam" id="PF00651">
    <property type="entry name" value="BTB"/>
    <property type="match status" value="1"/>
</dbReference>
<dbReference type="InterPro" id="IPR000210">
    <property type="entry name" value="BTB/POZ_dom"/>
</dbReference>
<evidence type="ECO:0000313" key="4">
    <source>
        <dbReference type="EMBL" id="JAS34965.1"/>
    </source>
</evidence>
<organism evidence="3">
    <name type="scientific">Clastoptera arizonana</name>
    <name type="common">Arizona spittle bug</name>
    <dbReference type="NCBI Taxonomy" id="38151"/>
    <lineage>
        <taxon>Eukaryota</taxon>
        <taxon>Metazoa</taxon>
        <taxon>Ecdysozoa</taxon>
        <taxon>Arthropoda</taxon>
        <taxon>Hexapoda</taxon>
        <taxon>Insecta</taxon>
        <taxon>Pterygota</taxon>
        <taxon>Neoptera</taxon>
        <taxon>Paraneoptera</taxon>
        <taxon>Hemiptera</taxon>
        <taxon>Auchenorrhyncha</taxon>
        <taxon>Cercopoidea</taxon>
        <taxon>Clastopteridae</taxon>
        <taxon>Clastoptera</taxon>
    </lineage>
</organism>
<dbReference type="EMBL" id="GEDC01027238">
    <property type="protein sequence ID" value="JAS10060.1"/>
    <property type="molecule type" value="Transcribed_RNA"/>
</dbReference>
<dbReference type="SMART" id="SM00225">
    <property type="entry name" value="BTB"/>
    <property type="match status" value="1"/>
</dbReference>
<evidence type="ECO:0000259" key="1">
    <source>
        <dbReference type="SMART" id="SM00225"/>
    </source>
</evidence>
<dbReference type="PANTHER" id="PTHR22667">
    <property type="entry name" value="AT01380P-RELATED"/>
    <property type="match status" value="1"/>
</dbReference>
<evidence type="ECO:0000259" key="2">
    <source>
        <dbReference type="SMART" id="SM00875"/>
    </source>
</evidence>
<proteinExistence type="predicted"/>
<accession>A0A1B6C9Z2</accession>
<name>A0A1B6C9Z2_9HEMI</name>
<dbReference type="InterPro" id="IPR011705">
    <property type="entry name" value="BACK"/>
</dbReference>
<dbReference type="Pfam" id="PF07707">
    <property type="entry name" value="BACK"/>
    <property type="match status" value="1"/>
</dbReference>
<dbReference type="PANTHER" id="PTHR22667:SF0">
    <property type="entry name" value="AT01380P-RELATED"/>
    <property type="match status" value="1"/>
</dbReference>
<evidence type="ECO:0000313" key="3">
    <source>
        <dbReference type="EMBL" id="JAS10060.1"/>
    </source>
</evidence>
<dbReference type="SUPFAM" id="SSF54695">
    <property type="entry name" value="POZ domain"/>
    <property type="match status" value="1"/>
</dbReference>
<dbReference type="Gene3D" id="3.30.710.10">
    <property type="entry name" value="Potassium Channel Kv1.1, Chain A"/>
    <property type="match status" value="1"/>
</dbReference>
<dbReference type="SMART" id="SM00875">
    <property type="entry name" value="BACK"/>
    <property type="match status" value="1"/>
</dbReference>
<dbReference type="EMBL" id="GEDC01002333">
    <property type="protein sequence ID" value="JAS34965.1"/>
    <property type="molecule type" value="Transcribed_RNA"/>
</dbReference>
<dbReference type="InterPro" id="IPR011333">
    <property type="entry name" value="SKP1/BTB/POZ_sf"/>
</dbReference>
<gene>
    <name evidence="4" type="ORF">g.9327</name>
    <name evidence="3" type="ORF">g.9328</name>
</gene>